<comment type="catalytic activity">
    <reaction evidence="11 12">
        <text>adenosine(4) in tRNA(His) + S-adenosyl-L-methionine = 2'-O-methyladenosine(4) in tRNA(His) + S-adenosyl-L-homocysteine + H(+)</text>
        <dbReference type="Rhea" id="RHEA:43196"/>
        <dbReference type="Rhea" id="RHEA-COMP:10401"/>
        <dbReference type="Rhea" id="RHEA-COMP:10402"/>
        <dbReference type="ChEBI" id="CHEBI:15378"/>
        <dbReference type="ChEBI" id="CHEBI:57856"/>
        <dbReference type="ChEBI" id="CHEBI:59789"/>
        <dbReference type="ChEBI" id="CHEBI:74411"/>
        <dbReference type="ChEBI" id="CHEBI:74477"/>
        <dbReference type="EC" id="2.1.1.225"/>
    </reaction>
</comment>
<dbReference type="PROSITE" id="PS51800">
    <property type="entry name" value="ZF_CHHC_U11_48K"/>
    <property type="match status" value="1"/>
</dbReference>
<dbReference type="InterPro" id="IPR007871">
    <property type="entry name" value="Methyltransferase_TRM13"/>
</dbReference>
<dbReference type="GO" id="GO:0030488">
    <property type="term" value="P:tRNA methylation"/>
    <property type="evidence" value="ECO:0007669"/>
    <property type="project" value="InterPro"/>
</dbReference>
<comment type="catalytic activity">
    <reaction evidence="10 12">
        <text>cytidine(4) in tRNA(Gly)(GCC) + S-adenosyl-L-methionine = 2'-O-methylcytidine(4) in tRNA(Gly)(GCC) + S-adenosyl-L-homocysteine + H(+)</text>
        <dbReference type="Rhea" id="RHEA:43192"/>
        <dbReference type="Rhea" id="RHEA-COMP:10399"/>
        <dbReference type="Rhea" id="RHEA-COMP:10400"/>
        <dbReference type="ChEBI" id="CHEBI:15378"/>
        <dbReference type="ChEBI" id="CHEBI:57856"/>
        <dbReference type="ChEBI" id="CHEBI:59789"/>
        <dbReference type="ChEBI" id="CHEBI:74495"/>
        <dbReference type="ChEBI" id="CHEBI:82748"/>
        <dbReference type="EC" id="2.1.1.225"/>
    </reaction>
</comment>
<keyword evidence="8 12" id="KW-0862">Zinc</keyword>
<evidence type="ECO:0000256" key="12">
    <source>
        <dbReference type="RuleBase" id="RU367103"/>
    </source>
</evidence>
<dbReference type="InterPro" id="IPR022776">
    <property type="entry name" value="TRM13/UPF0224_CHHC_Znf_dom"/>
</dbReference>
<evidence type="ECO:0000256" key="11">
    <source>
        <dbReference type="ARBA" id="ARBA00049393"/>
    </source>
</evidence>
<comment type="caution">
    <text evidence="14">The sequence shown here is derived from an EMBL/GenBank/DDBJ whole genome shotgun (WGS) entry which is preliminary data.</text>
</comment>
<keyword evidence="3 12" id="KW-0808">Transferase</keyword>
<dbReference type="InterPro" id="IPR021721">
    <property type="entry name" value="Znf_CCCH-type_TRM13"/>
</dbReference>
<comment type="catalytic activity">
    <reaction evidence="9 12">
        <text>cytidine(4) in tRNA(Pro) + S-adenosyl-L-methionine = 2'-O-methylcytidine(4) in tRNA(Pro) + S-adenosyl-L-homocysteine + H(+)</text>
        <dbReference type="Rhea" id="RHEA:32767"/>
        <dbReference type="Rhea" id="RHEA-COMP:10397"/>
        <dbReference type="Rhea" id="RHEA-COMP:10398"/>
        <dbReference type="ChEBI" id="CHEBI:15378"/>
        <dbReference type="ChEBI" id="CHEBI:57856"/>
        <dbReference type="ChEBI" id="CHEBI:59789"/>
        <dbReference type="ChEBI" id="CHEBI:74495"/>
        <dbReference type="ChEBI" id="CHEBI:82748"/>
        <dbReference type="EC" id="2.1.1.225"/>
    </reaction>
</comment>
<organism evidence="14 15">
    <name type="scientific">Dimorphilus gyrociliatus</name>
    <dbReference type="NCBI Taxonomy" id="2664684"/>
    <lineage>
        <taxon>Eukaryota</taxon>
        <taxon>Metazoa</taxon>
        <taxon>Spiralia</taxon>
        <taxon>Lophotrochozoa</taxon>
        <taxon>Annelida</taxon>
        <taxon>Polychaeta</taxon>
        <taxon>Polychaeta incertae sedis</taxon>
        <taxon>Dinophilidae</taxon>
        <taxon>Dimorphilus</taxon>
    </lineage>
</organism>
<feature type="domain" description="CHHC U11-48K-type" evidence="13">
    <location>
        <begin position="60"/>
        <end position="87"/>
    </location>
</feature>
<reference evidence="14 15" key="1">
    <citation type="submission" date="2020-08" db="EMBL/GenBank/DDBJ databases">
        <authorList>
            <person name="Hejnol A."/>
        </authorList>
    </citation>
    <scope>NUCLEOTIDE SEQUENCE [LARGE SCALE GENOMIC DNA]</scope>
</reference>
<evidence type="ECO:0000313" key="14">
    <source>
        <dbReference type="EMBL" id="CAD5111820.1"/>
    </source>
</evidence>
<evidence type="ECO:0000256" key="2">
    <source>
        <dbReference type="ARBA" id="ARBA00022603"/>
    </source>
</evidence>
<proteinExistence type="inferred from homology"/>
<evidence type="ECO:0000256" key="4">
    <source>
        <dbReference type="ARBA" id="ARBA00022691"/>
    </source>
</evidence>
<dbReference type="Pfam" id="PF05253">
    <property type="entry name" value="zf-U11-48K"/>
    <property type="match status" value="1"/>
</dbReference>
<dbReference type="Proteomes" id="UP000549394">
    <property type="component" value="Unassembled WGS sequence"/>
</dbReference>
<dbReference type="PANTHER" id="PTHR12998:SF0">
    <property type="entry name" value="TRNA:M(4)X MODIFICATION ENZYME TRM13 HOMOLOG"/>
    <property type="match status" value="1"/>
</dbReference>
<dbReference type="AlphaFoldDB" id="A0A7I8V938"/>
<keyword evidence="4 12" id="KW-0949">S-adenosyl-L-methionine</keyword>
<dbReference type="PANTHER" id="PTHR12998">
    <property type="entry name" value="TRNA:M(4)X MODIFICATION ENZYME TRM13 HOMOLOG"/>
    <property type="match status" value="1"/>
</dbReference>
<evidence type="ECO:0000256" key="9">
    <source>
        <dbReference type="ARBA" id="ARBA00048165"/>
    </source>
</evidence>
<evidence type="ECO:0000256" key="1">
    <source>
        <dbReference type="ARBA" id="ARBA00005265"/>
    </source>
</evidence>
<keyword evidence="5 12" id="KW-0819">tRNA processing</keyword>
<keyword evidence="2 12" id="KW-0489">Methyltransferase</keyword>
<dbReference type="Pfam" id="PF11722">
    <property type="entry name" value="zf-TRM13_CCCH"/>
    <property type="match status" value="1"/>
</dbReference>
<dbReference type="EC" id="2.1.1.225" evidence="12"/>
<comment type="function">
    <text evidence="12">tRNA methylase which 2'-O-methylates cytidine(4) in tRNA(Pro) and tRNA(Gly)(GCC), and adenosine(4) in tRNA(His).</text>
</comment>
<dbReference type="GO" id="GO:0008270">
    <property type="term" value="F:zinc ion binding"/>
    <property type="evidence" value="ECO:0007669"/>
    <property type="project" value="UniProtKB-KW"/>
</dbReference>
<evidence type="ECO:0000259" key="13">
    <source>
        <dbReference type="PROSITE" id="PS51800"/>
    </source>
</evidence>
<keyword evidence="7 12" id="KW-0863">Zinc-finger</keyword>
<gene>
    <name evidence="14" type="ORF">DGYR_LOCUS1051</name>
</gene>
<evidence type="ECO:0000313" key="15">
    <source>
        <dbReference type="Proteomes" id="UP000549394"/>
    </source>
</evidence>
<keyword evidence="6 12" id="KW-0479">Metal-binding</keyword>
<dbReference type="GO" id="GO:0106050">
    <property type="term" value="F:tRNA 2'-O-methyltransferase activity"/>
    <property type="evidence" value="ECO:0007669"/>
    <property type="project" value="UniProtKB-UniRule"/>
</dbReference>
<evidence type="ECO:0000256" key="8">
    <source>
        <dbReference type="ARBA" id="ARBA00022833"/>
    </source>
</evidence>
<protein>
    <recommendedName>
        <fullName evidence="12">tRNA:m(4)X modification enzyme TRM13</fullName>
        <ecNumber evidence="12">2.1.1.225</ecNumber>
    </recommendedName>
</protein>
<keyword evidence="15" id="KW-1185">Reference proteome</keyword>
<sequence>MENNSDYQKTDENVNSTTRCKFFLDRKKRFCKATSRYDSNFCVEHGYLSNDSETEFSRKRMLCPLDPKHSCYADKIDKHLKKCNSRKELYPVYYQENLNSGYSPLNPNEYRKTIRDIELPELIGLIERINFYYEKYYQTDTLNEYLCHDSVEKDISDPKTGKSAVKHLKQQGSIIEHINRLELLQDDTCFIEFGAGKGGLSHILEKASKELNSVQFILIERGAVRYKKDNYHKEENQGPIFERLRVDIEHLALDKVESLKNPKKKVAIGKHLCGSATDMMLRCLMENWLSGTGNQFRGLVLALCCHHRCDWKSYVGKKFFEEAGFSARDFHLISTLSSWYTCGTKDIEIKEGKLTLEERSQIGKRCKLLIDFGRKQYLKSFNLDSQLVAYVDPDISLENILLKAKFLK</sequence>
<evidence type="ECO:0000256" key="3">
    <source>
        <dbReference type="ARBA" id="ARBA00022679"/>
    </source>
</evidence>
<comment type="similarity">
    <text evidence="1 12">Belongs to the methyltransferase TRM13 family.</text>
</comment>
<dbReference type="InterPro" id="IPR039044">
    <property type="entry name" value="Trm13"/>
</dbReference>
<name>A0A7I8V938_9ANNE</name>
<dbReference type="EMBL" id="CAJFCJ010000002">
    <property type="protein sequence ID" value="CAD5111820.1"/>
    <property type="molecule type" value="Genomic_DNA"/>
</dbReference>
<evidence type="ECO:0000256" key="7">
    <source>
        <dbReference type="ARBA" id="ARBA00022771"/>
    </source>
</evidence>
<accession>A0A7I8V938</accession>
<dbReference type="Pfam" id="PF05206">
    <property type="entry name" value="TRM13"/>
    <property type="match status" value="1"/>
</dbReference>
<dbReference type="OrthoDB" id="258806at2759"/>
<evidence type="ECO:0000256" key="6">
    <source>
        <dbReference type="ARBA" id="ARBA00022723"/>
    </source>
</evidence>
<evidence type="ECO:0000256" key="10">
    <source>
        <dbReference type="ARBA" id="ARBA00048635"/>
    </source>
</evidence>
<evidence type="ECO:0000256" key="5">
    <source>
        <dbReference type="ARBA" id="ARBA00022694"/>
    </source>
</evidence>